<organism evidence="4">
    <name type="scientific">Schistosoma curassoni</name>
    <dbReference type="NCBI Taxonomy" id="6186"/>
    <lineage>
        <taxon>Eukaryota</taxon>
        <taxon>Metazoa</taxon>
        <taxon>Spiralia</taxon>
        <taxon>Lophotrochozoa</taxon>
        <taxon>Platyhelminthes</taxon>
        <taxon>Trematoda</taxon>
        <taxon>Digenea</taxon>
        <taxon>Strigeidida</taxon>
        <taxon>Schistosomatoidea</taxon>
        <taxon>Schistosomatidae</taxon>
        <taxon>Schistosoma</taxon>
    </lineage>
</organism>
<dbReference type="Proteomes" id="UP000279833">
    <property type="component" value="Unassembled WGS sequence"/>
</dbReference>
<keyword evidence="3" id="KW-1185">Reference proteome</keyword>
<dbReference type="STRING" id="6186.A0A183JDH9"/>
<dbReference type="EMBL" id="UZAK01000535">
    <property type="protein sequence ID" value="VDO63510.1"/>
    <property type="molecule type" value="Genomic_DNA"/>
</dbReference>
<sequence length="507" mass="58153">MFSDMQPINNIVSEHISTGSSCYKLDPLPELHSKEISIKRSPDPYPNEFCSLNPQHDDDLYKSVRSLDELEENSIHSPEETLLLTNVNGFWKQENIKWSPNSPKFSPPTSPSFSYQSVSSDCLSDEPEHKPQPFLRSHHDSSSEEVSRDDEVKEDIKSVRPTFMRHMQFPTKIRSQWKQNFNKSHIVRSSLTSTARRKALLAKAVSRKMMYSQLSKSTSVQRNQEPWQVGELVWARPNWPENLPWWPAIVTEKPKKYQAKGFGLKSTNDFNDETVPTFRVCLLGIIRPLSFLTLPQTRLRLFSGREEFESFLRQTVLEAKDKVRNEKTGQRWIDLANSFEFEKLRFGHTTPKHHFMCSVCGEFNNNTSVTINSHSTVNTAQPILSDVAHTTQLDSQRNCNQVSQQHLDKLDSVIMPCVGYCGNYLHLNCAPYIFYRSIKQKIPDHNGTDDSNHQVITTMSNNIKDIKCSMTKDLTVTSVINNDSLQPNPVCNLCLAGLRQCFICYVS</sequence>
<feature type="region of interest" description="Disordered" evidence="1">
    <location>
        <begin position="101"/>
        <end position="154"/>
    </location>
</feature>
<proteinExistence type="predicted"/>
<gene>
    <name evidence="2" type="ORF">SCUD_LOCUS742</name>
</gene>
<evidence type="ECO:0000313" key="2">
    <source>
        <dbReference type="EMBL" id="VDO63510.1"/>
    </source>
</evidence>
<name>A0A183JDH9_9TREM</name>
<dbReference type="Gene3D" id="2.30.30.140">
    <property type="match status" value="1"/>
</dbReference>
<evidence type="ECO:0000313" key="4">
    <source>
        <dbReference type="WBParaSite" id="SCUD_0000074101-mRNA-1"/>
    </source>
</evidence>
<dbReference type="WBParaSite" id="SCUD_0000074101-mRNA-1">
    <property type="protein sequence ID" value="SCUD_0000074101-mRNA-1"/>
    <property type="gene ID" value="SCUD_0000074101"/>
</dbReference>
<reference evidence="2 3" key="2">
    <citation type="submission" date="2018-11" db="EMBL/GenBank/DDBJ databases">
        <authorList>
            <consortium name="Pathogen Informatics"/>
        </authorList>
    </citation>
    <scope>NUCLEOTIDE SEQUENCE [LARGE SCALE GENOMIC DNA]</scope>
    <source>
        <strain evidence="2">Dakar</strain>
        <strain evidence="3">Dakar, Senegal</strain>
    </source>
</reference>
<protein>
    <submittedName>
        <fullName evidence="4">PWWP domain-containing protein</fullName>
    </submittedName>
</protein>
<feature type="compositionally biased region" description="Basic and acidic residues" evidence="1">
    <location>
        <begin position="126"/>
        <end position="154"/>
    </location>
</feature>
<accession>A0A183JDH9</accession>
<evidence type="ECO:0000256" key="1">
    <source>
        <dbReference type="SAM" id="MobiDB-lite"/>
    </source>
</evidence>
<dbReference type="AlphaFoldDB" id="A0A183JDH9"/>
<dbReference type="SUPFAM" id="SSF63748">
    <property type="entry name" value="Tudor/PWWP/MBT"/>
    <property type="match status" value="1"/>
</dbReference>
<evidence type="ECO:0000313" key="3">
    <source>
        <dbReference type="Proteomes" id="UP000279833"/>
    </source>
</evidence>
<reference evidence="4" key="1">
    <citation type="submission" date="2016-06" db="UniProtKB">
        <authorList>
            <consortium name="WormBaseParasite"/>
        </authorList>
    </citation>
    <scope>IDENTIFICATION</scope>
</reference>